<keyword evidence="1" id="KW-1133">Transmembrane helix</keyword>
<evidence type="ECO:0000313" key="2">
    <source>
        <dbReference type="EMBL" id="MBX37279.1"/>
    </source>
</evidence>
<sequence length="46" mass="5433">MENPPNWLLFLYFVHLLCFLSTLSLSLSLTFLSPFLTPPPFHPFFF</sequence>
<proteinExistence type="predicted"/>
<name>A0A2P2N484_RHIMU</name>
<dbReference type="AlphaFoldDB" id="A0A2P2N484"/>
<feature type="transmembrane region" description="Helical" evidence="1">
    <location>
        <begin position="7"/>
        <end position="36"/>
    </location>
</feature>
<reference evidence="2" key="1">
    <citation type="submission" date="2018-02" db="EMBL/GenBank/DDBJ databases">
        <title>Rhizophora mucronata_Transcriptome.</title>
        <authorList>
            <person name="Meera S.P."/>
            <person name="Sreeshan A."/>
            <person name="Augustine A."/>
        </authorList>
    </citation>
    <scope>NUCLEOTIDE SEQUENCE</scope>
    <source>
        <tissue evidence="2">Leaf</tissue>
    </source>
</reference>
<keyword evidence="1" id="KW-0812">Transmembrane</keyword>
<accession>A0A2P2N484</accession>
<keyword evidence="1" id="KW-0472">Membrane</keyword>
<evidence type="ECO:0000256" key="1">
    <source>
        <dbReference type="SAM" id="Phobius"/>
    </source>
</evidence>
<protein>
    <submittedName>
        <fullName evidence="2">Uncharacterized protein</fullName>
    </submittedName>
</protein>
<dbReference type="EMBL" id="GGEC01056795">
    <property type="protein sequence ID" value="MBX37279.1"/>
    <property type="molecule type" value="Transcribed_RNA"/>
</dbReference>
<organism evidence="2">
    <name type="scientific">Rhizophora mucronata</name>
    <name type="common">Asiatic mangrove</name>
    <dbReference type="NCBI Taxonomy" id="61149"/>
    <lineage>
        <taxon>Eukaryota</taxon>
        <taxon>Viridiplantae</taxon>
        <taxon>Streptophyta</taxon>
        <taxon>Embryophyta</taxon>
        <taxon>Tracheophyta</taxon>
        <taxon>Spermatophyta</taxon>
        <taxon>Magnoliopsida</taxon>
        <taxon>eudicotyledons</taxon>
        <taxon>Gunneridae</taxon>
        <taxon>Pentapetalae</taxon>
        <taxon>rosids</taxon>
        <taxon>fabids</taxon>
        <taxon>Malpighiales</taxon>
        <taxon>Rhizophoraceae</taxon>
        <taxon>Rhizophora</taxon>
    </lineage>
</organism>